<dbReference type="Proteomes" id="UP000719766">
    <property type="component" value="Unassembled WGS sequence"/>
</dbReference>
<proteinExistence type="predicted"/>
<sequence>MSHSGSKLEIEDEENRQQRICSLLEQLNSSSSSPSKNTSNAAPPTFDFGERKTYAVDPPSELLARIQDFLPRLKEENDSLSQRIRDNPSSVDIENLEEDAEQYIEMNLGLGVLETRLRDSDSHSDDEDFESEDSLSSSSSPSSDPSSSESDSESDGSHSDSSSDSDSSSIGIKAISSRPLKPLPRHTAIITFDLALFASTIHESDFGDS</sequence>
<name>A0A9P7DZ29_9AGAM</name>
<feature type="compositionally biased region" description="Low complexity" evidence="1">
    <location>
        <begin position="159"/>
        <end position="169"/>
    </location>
</feature>
<dbReference type="GO" id="GO:0062064">
    <property type="term" value="F:box C/D methylation guide snoRNP complex binding"/>
    <property type="evidence" value="ECO:0007669"/>
    <property type="project" value="TreeGrafter"/>
</dbReference>
<evidence type="ECO:0000256" key="1">
    <source>
        <dbReference type="SAM" id="MobiDB-lite"/>
    </source>
</evidence>
<feature type="compositionally biased region" description="Low complexity" evidence="1">
    <location>
        <begin position="26"/>
        <end position="40"/>
    </location>
</feature>
<feature type="region of interest" description="Disordered" evidence="1">
    <location>
        <begin position="26"/>
        <end position="53"/>
    </location>
</feature>
<dbReference type="RefSeq" id="XP_041166948.1">
    <property type="nucleotide sequence ID" value="XM_041309077.1"/>
</dbReference>
<dbReference type="AlphaFoldDB" id="A0A9P7DZ29"/>
<reference evidence="2" key="1">
    <citation type="journal article" date="2020" name="New Phytol.">
        <title>Comparative genomics reveals dynamic genome evolution in host specialist ectomycorrhizal fungi.</title>
        <authorList>
            <person name="Lofgren L.A."/>
            <person name="Nguyen N.H."/>
            <person name="Vilgalys R."/>
            <person name="Ruytinx J."/>
            <person name="Liao H.L."/>
            <person name="Branco S."/>
            <person name="Kuo A."/>
            <person name="LaButti K."/>
            <person name="Lipzen A."/>
            <person name="Andreopoulos W."/>
            <person name="Pangilinan J."/>
            <person name="Riley R."/>
            <person name="Hundley H."/>
            <person name="Na H."/>
            <person name="Barry K."/>
            <person name="Grigoriev I.V."/>
            <person name="Stajich J.E."/>
            <person name="Kennedy P.G."/>
        </authorList>
    </citation>
    <scope>NUCLEOTIDE SEQUENCE</scope>
    <source>
        <strain evidence="2">S12</strain>
    </source>
</reference>
<accession>A0A9P7DZ29</accession>
<comment type="caution">
    <text evidence="2">The sequence shown here is derived from an EMBL/GenBank/DDBJ whole genome shotgun (WGS) entry which is preliminary data.</text>
</comment>
<feature type="region of interest" description="Disordered" evidence="1">
    <location>
        <begin position="118"/>
        <end position="178"/>
    </location>
</feature>
<organism evidence="2 3">
    <name type="scientific">Suillus plorans</name>
    <dbReference type="NCBI Taxonomy" id="116603"/>
    <lineage>
        <taxon>Eukaryota</taxon>
        <taxon>Fungi</taxon>
        <taxon>Dikarya</taxon>
        <taxon>Basidiomycota</taxon>
        <taxon>Agaricomycotina</taxon>
        <taxon>Agaricomycetes</taxon>
        <taxon>Agaricomycetidae</taxon>
        <taxon>Boletales</taxon>
        <taxon>Suillineae</taxon>
        <taxon>Suillaceae</taxon>
        <taxon>Suillus</taxon>
    </lineage>
</organism>
<dbReference type="GeneID" id="64602841"/>
<dbReference type="InterPro" id="IPR027921">
    <property type="entry name" value="NOPCHAP1"/>
</dbReference>
<dbReference type="OrthoDB" id="1112980at2759"/>
<protein>
    <submittedName>
        <fullName evidence="2">Uncharacterized protein</fullName>
    </submittedName>
</protein>
<evidence type="ECO:0000313" key="3">
    <source>
        <dbReference type="Proteomes" id="UP000719766"/>
    </source>
</evidence>
<dbReference type="PANTHER" id="PTHR28674">
    <property type="entry name" value="SIMILAR TO DNA SEGMENT, CHR 10, WAYNE STATE UNIVERSITY 102,-EXPRESSED"/>
    <property type="match status" value="1"/>
</dbReference>
<keyword evidence="3" id="KW-1185">Reference proteome</keyword>
<dbReference type="EMBL" id="JABBWE010000002">
    <property type="protein sequence ID" value="KAG1806477.1"/>
    <property type="molecule type" value="Genomic_DNA"/>
</dbReference>
<feature type="compositionally biased region" description="Acidic residues" evidence="1">
    <location>
        <begin position="124"/>
        <end position="133"/>
    </location>
</feature>
<dbReference type="PANTHER" id="PTHR28674:SF1">
    <property type="entry name" value="NOP PROTEIN CHAPERONE 1"/>
    <property type="match status" value="1"/>
</dbReference>
<gene>
    <name evidence="2" type="ORF">HD556DRAFT_1516420</name>
</gene>
<dbReference type="Pfam" id="PF15370">
    <property type="entry name" value="NOPCHAP1"/>
    <property type="match status" value="1"/>
</dbReference>
<feature type="compositionally biased region" description="Low complexity" evidence="1">
    <location>
        <begin position="134"/>
        <end position="149"/>
    </location>
</feature>
<dbReference type="GO" id="GO:0000492">
    <property type="term" value="P:box C/D snoRNP assembly"/>
    <property type="evidence" value="ECO:0007669"/>
    <property type="project" value="InterPro"/>
</dbReference>
<evidence type="ECO:0000313" key="2">
    <source>
        <dbReference type="EMBL" id="KAG1806477.1"/>
    </source>
</evidence>